<dbReference type="PANTHER" id="PTHR43747:SF4">
    <property type="entry name" value="FLAVIN-DEPENDENT TRYPTOPHAN HALOGENASE"/>
    <property type="match status" value="1"/>
</dbReference>
<comment type="caution">
    <text evidence="1">The sequence shown here is derived from an EMBL/GenBank/DDBJ whole genome shotgun (WGS) entry which is preliminary data.</text>
</comment>
<reference evidence="2" key="1">
    <citation type="journal article" date="2019" name="Int. J. Syst. Evol. Microbiol.">
        <title>The Global Catalogue of Microorganisms (GCM) 10K type strain sequencing project: providing services to taxonomists for standard genome sequencing and annotation.</title>
        <authorList>
            <consortium name="The Broad Institute Genomics Platform"/>
            <consortium name="The Broad Institute Genome Sequencing Center for Infectious Disease"/>
            <person name="Wu L."/>
            <person name="Ma J."/>
        </authorList>
    </citation>
    <scope>NUCLEOTIDE SEQUENCE [LARGE SCALE GENOMIC DNA]</scope>
    <source>
        <strain evidence="2">DT28</strain>
    </source>
</reference>
<dbReference type="InterPro" id="IPR006905">
    <property type="entry name" value="Flavin_halogenase"/>
</dbReference>
<proteinExistence type="predicted"/>
<dbReference type="SUPFAM" id="SSF51905">
    <property type="entry name" value="FAD/NAD(P)-binding domain"/>
    <property type="match status" value="1"/>
</dbReference>
<dbReference type="EMBL" id="JBHSGB010000010">
    <property type="protein sequence ID" value="MFC4655662.1"/>
    <property type="molecule type" value="Genomic_DNA"/>
</dbReference>
<protein>
    <submittedName>
        <fullName evidence="1">Tryptophan halogenase family protein</fullName>
        <ecNumber evidence="1">1.14.19.-</ecNumber>
    </submittedName>
</protein>
<sequence length="502" mass="56572">MQNNVKKVVVAGGGTAGWVAAAALAKRLQDQIELVLVESEEIGTVGVGESTIPPVALFHNLLGIDEQEFMRATDATFKLGISFEHWGLQGDRYMHPFGTTGRGSFLADFQHYYLHGQRLGIEAPFGDYCYELQAALAHKFGKSSQGGLSYAYHLDAGRYARFLRQFSEALGAKRIESNIQQVEQHPNGDISALVLADGQRIDGDLFIDCTGFRALLIEQTLKTGFERWDHWLPCNKAVVVQTESAATLPPYTRAMAHQAGWQWRIPLQSRVGNGLVYAADFLSDEQARQQLLGNLETAPLMEPRVLSYTTGRRKKFWHRNCVALGLSSGFIEPLESTSIYLFMNGVIRLLRLFPFAGVTDALADEYNQQSIRELEKIRDFIILHYHQTERSDSEFWNYCRTMPIPDSLAHRIELFRDSALAFQTGDEMFRLESWTHVMLGQRLQPRSYHQLVASVPAAEMNAHLQQIRSSISQAVERLPSHQEFIRQYCPSGFAKPVRAMAG</sequence>
<dbReference type="InterPro" id="IPR050816">
    <property type="entry name" value="Flavin-dep_Halogenase_NPB"/>
</dbReference>
<dbReference type="Gene3D" id="3.50.50.60">
    <property type="entry name" value="FAD/NAD(P)-binding domain"/>
    <property type="match status" value="1"/>
</dbReference>
<gene>
    <name evidence="1" type="ORF">ACFO3I_11630</name>
</gene>
<dbReference type="InterPro" id="IPR036188">
    <property type="entry name" value="FAD/NAD-bd_sf"/>
</dbReference>
<dbReference type="RefSeq" id="WP_377334152.1">
    <property type="nucleotide sequence ID" value="NZ_JBHSGB010000010.1"/>
</dbReference>
<dbReference type="PANTHER" id="PTHR43747">
    <property type="entry name" value="FAD-BINDING PROTEIN"/>
    <property type="match status" value="1"/>
</dbReference>
<evidence type="ECO:0000313" key="2">
    <source>
        <dbReference type="Proteomes" id="UP001595962"/>
    </source>
</evidence>
<dbReference type="Pfam" id="PF04820">
    <property type="entry name" value="Trp_halogenase"/>
    <property type="match status" value="1"/>
</dbReference>
<evidence type="ECO:0000313" key="1">
    <source>
        <dbReference type="EMBL" id="MFC4655662.1"/>
    </source>
</evidence>
<organism evidence="1 2">
    <name type="scientific">Rheinheimera marina</name>
    <dbReference type="NCBI Taxonomy" id="1774958"/>
    <lineage>
        <taxon>Bacteria</taxon>
        <taxon>Pseudomonadati</taxon>
        <taxon>Pseudomonadota</taxon>
        <taxon>Gammaproteobacteria</taxon>
        <taxon>Chromatiales</taxon>
        <taxon>Chromatiaceae</taxon>
        <taxon>Rheinheimera</taxon>
    </lineage>
</organism>
<dbReference type="PIRSF" id="PIRSF011396">
    <property type="entry name" value="Trp_halogenase"/>
    <property type="match status" value="1"/>
</dbReference>
<dbReference type="EC" id="1.14.19.-" evidence="1"/>
<dbReference type="Proteomes" id="UP001595962">
    <property type="component" value="Unassembled WGS sequence"/>
</dbReference>
<dbReference type="GO" id="GO:0016491">
    <property type="term" value="F:oxidoreductase activity"/>
    <property type="evidence" value="ECO:0007669"/>
    <property type="project" value="UniProtKB-KW"/>
</dbReference>
<keyword evidence="1" id="KW-0560">Oxidoreductase</keyword>
<accession>A0ABV9JN24</accession>
<dbReference type="InterPro" id="IPR033856">
    <property type="entry name" value="Trp_halogen"/>
</dbReference>
<keyword evidence="2" id="KW-1185">Reference proteome</keyword>
<name>A0ABV9JN24_9GAMM</name>